<organism evidence="1 2">
    <name type="scientific">Hydnomerulius pinastri MD-312</name>
    <dbReference type="NCBI Taxonomy" id="994086"/>
    <lineage>
        <taxon>Eukaryota</taxon>
        <taxon>Fungi</taxon>
        <taxon>Dikarya</taxon>
        <taxon>Basidiomycota</taxon>
        <taxon>Agaricomycotina</taxon>
        <taxon>Agaricomycetes</taxon>
        <taxon>Agaricomycetidae</taxon>
        <taxon>Boletales</taxon>
        <taxon>Boletales incertae sedis</taxon>
        <taxon>Leucogyrophana</taxon>
    </lineage>
</organism>
<evidence type="ECO:0000313" key="2">
    <source>
        <dbReference type="Proteomes" id="UP000053820"/>
    </source>
</evidence>
<dbReference type="EMBL" id="KN839862">
    <property type="protein sequence ID" value="KIJ61504.1"/>
    <property type="molecule type" value="Genomic_DNA"/>
</dbReference>
<accession>A0A0C9V770</accession>
<evidence type="ECO:0000313" key="1">
    <source>
        <dbReference type="EMBL" id="KIJ61504.1"/>
    </source>
</evidence>
<reference evidence="1 2" key="1">
    <citation type="submission" date="2014-04" db="EMBL/GenBank/DDBJ databases">
        <title>Evolutionary Origins and Diversification of the Mycorrhizal Mutualists.</title>
        <authorList>
            <consortium name="DOE Joint Genome Institute"/>
            <consortium name="Mycorrhizal Genomics Consortium"/>
            <person name="Kohler A."/>
            <person name="Kuo A."/>
            <person name="Nagy L.G."/>
            <person name="Floudas D."/>
            <person name="Copeland A."/>
            <person name="Barry K.W."/>
            <person name="Cichocki N."/>
            <person name="Veneault-Fourrey C."/>
            <person name="LaButti K."/>
            <person name="Lindquist E.A."/>
            <person name="Lipzen A."/>
            <person name="Lundell T."/>
            <person name="Morin E."/>
            <person name="Murat C."/>
            <person name="Riley R."/>
            <person name="Ohm R."/>
            <person name="Sun H."/>
            <person name="Tunlid A."/>
            <person name="Henrissat B."/>
            <person name="Grigoriev I.V."/>
            <person name="Hibbett D.S."/>
            <person name="Martin F."/>
        </authorList>
    </citation>
    <scope>NUCLEOTIDE SEQUENCE [LARGE SCALE GENOMIC DNA]</scope>
    <source>
        <strain evidence="1 2">MD-312</strain>
    </source>
</reference>
<gene>
    <name evidence="1" type="ORF">HYDPIDRAFT_31368</name>
</gene>
<proteinExistence type="predicted"/>
<name>A0A0C9V770_9AGAM</name>
<dbReference type="HOGENOM" id="CLU_2109366_0_0_1"/>
<protein>
    <submittedName>
        <fullName evidence="1">Uncharacterized protein</fullName>
    </submittedName>
</protein>
<dbReference type="AlphaFoldDB" id="A0A0C9V770"/>
<sequence length="118" mass="13580">MFVDHNMVMWYHWGMGVSHVYVYTSSSTNDDQQGNCQLVLGLADDAETSIEMTHDDSNEIQELEDDSTLWMEMDYPVSEDSGVDSDSDVLVDVMHESDEGEDFDVYNGYKFYLYMDEA</sequence>
<dbReference type="Proteomes" id="UP000053820">
    <property type="component" value="Unassembled WGS sequence"/>
</dbReference>
<keyword evidence="2" id="KW-1185">Reference proteome</keyword>